<dbReference type="Proteomes" id="UP000515152">
    <property type="component" value="Unplaced"/>
</dbReference>
<dbReference type="GeneID" id="122130475"/>
<feature type="region of interest" description="Disordered" evidence="5">
    <location>
        <begin position="1"/>
        <end position="62"/>
    </location>
</feature>
<name>A0A8M1KAP5_CLUHA</name>
<reference evidence="8" key="1">
    <citation type="submission" date="2025-08" db="UniProtKB">
        <authorList>
            <consortium name="RefSeq"/>
        </authorList>
    </citation>
    <scope>IDENTIFICATION</scope>
</reference>
<dbReference type="KEGG" id="char:122130475"/>
<feature type="region of interest" description="Disordered" evidence="5">
    <location>
        <begin position="150"/>
        <end position="338"/>
    </location>
</feature>
<evidence type="ECO:0000256" key="2">
    <source>
        <dbReference type="ARBA" id="ARBA00022771"/>
    </source>
</evidence>
<gene>
    <name evidence="8" type="primary">LOC122130475</name>
</gene>
<feature type="region of interest" description="Disordered" evidence="5">
    <location>
        <begin position="417"/>
        <end position="444"/>
    </location>
</feature>
<feature type="compositionally biased region" description="Polar residues" evidence="5">
    <location>
        <begin position="170"/>
        <end position="181"/>
    </location>
</feature>
<protein>
    <submittedName>
        <fullName evidence="8">Cell surface glycoprotein 1-like</fullName>
    </submittedName>
</protein>
<evidence type="ECO:0000313" key="8">
    <source>
        <dbReference type="RefSeq" id="XP_042561126.1"/>
    </source>
</evidence>
<feature type="domain" description="DBF4-type" evidence="6">
    <location>
        <begin position="60"/>
        <end position="109"/>
    </location>
</feature>
<feature type="compositionally biased region" description="Low complexity" evidence="5">
    <location>
        <begin position="214"/>
        <end position="227"/>
    </location>
</feature>
<dbReference type="AlphaFoldDB" id="A0A8M1KAP5"/>
<dbReference type="RefSeq" id="XP_042561126.1">
    <property type="nucleotide sequence ID" value="XM_042705192.1"/>
</dbReference>
<feature type="compositionally biased region" description="Pro residues" evidence="5">
    <location>
        <begin position="477"/>
        <end position="496"/>
    </location>
</feature>
<evidence type="ECO:0000259" key="6">
    <source>
        <dbReference type="PROSITE" id="PS51265"/>
    </source>
</evidence>
<dbReference type="Pfam" id="PF07535">
    <property type="entry name" value="zf-DBF"/>
    <property type="match status" value="1"/>
</dbReference>
<keyword evidence="1" id="KW-0479">Metal-binding</keyword>
<dbReference type="GO" id="GO:0003676">
    <property type="term" value="F:nucleic acid binding"/>
    <property type="evidence" value="ECO:0007669"/>
    <property type="project" value="InterPro"/>
</dbReference>
<dbReference type="GO" id="GO:0005634">
    <property type="term" value="C:nucleus"/>
    <property type="evidence" value="ECO:0007669"/>
    <property type="project" value="UniProtKB-ARBA"/>
</dbReference>
<dbReference type="InterPro" id="IPR006572">
    <property type="entry name" value="Znf_DBF"/>
</dbReference>
<evidence type="ECO:0000256" key="4">
    <source>
        <dbReference type="PROSITE-ProRule" id="PRU00600"/>
    </source>
</evidence>
<sequence>MSVPELNYGARFSPFEPPASHAHKAKHTPQEPPVPQAQNRDGSPCGSADLAPPPTAPPLRRKSSGYCECCQMAFTDMEQHVKCEQHLRFAEHSANYAVLDQLIGSLECLFLFSTAHSQDFQLSSSSSQCILVTSDLELKMSGQINQDALTHSHTHSHTHTHSPEKLAVTHTLSHAQNSQVQTHTHTLTHTHRPENSTQQTIPYPDTPTLSDTANPPTLNPPTLNHPTLNPPTLNPPTLSDTPTVNPEHSEEEEEQGEERKMKPLPSQSHTPVVPHTNPSDPSHLCKSLPSQDPSHTPPAHHDTPSDPSHLCMPLPSQGPSHTPPAHHDNPSDHSHILMPLPSVTFSPASSSAAVLLLVEHKMGAEPRENQANRLEVGSCVETLKSDWPSERTDPSPPVLLPCQPECDTSLRKRSQVECANPAPKRRRTAFESLRTPPPPLTPPPHLVTSCPTDLEPPLLHPYFHYDTPPEAHQQCPSSPPSLSPCPSPHPSHPSYPPWSSESDWDRGLLLRLTPAVPAAASEGRQRAELELMLLQSCTGLKDGSYHSRLCTALS</sequence>
<dbReference type="PROSITE" id="PS51265">
    <property type="entry name" value="ZF_DBF4"/>
    <property type="match status" value="1"/>
</dbReference>
<keyword evidence="2 4" id="KW-0863">Zinc-finger</keyword>
<feature type="region of interest" description="Disordered" evidence="5">
    <location>
        <begin position="465"/>
        <end position="500"/>
    </location>
</feature>
<feature type="compositionally biased region" description="Polar residues" evidence="5">
    <location>
        <begin position="265"/>
        <end position="280"/>
    </location>
</feature>
<keyword evidence="3" id="KW-0862">Zinc</keyword>
<evidence type="ECO:0000256" key="3">
    <source>
        <dbReference type="ARBA" id="ARBA00022833"/>
    </source>
</evidence>
<accession>A0A8M1KAP5</accession>
<dbReference type="SMART" id="SM00586">
    <property type="entry name" value="ZnF_DBF"/>
    <property type="match status" value="1"/>
</dbReference>
<evidence type="ECO:0000256" key="5">
    <source>
        <dbReference type="SAM" id="MobiDB-lite"/>
    </source>
</evidence>
<dbReference type="OrthoDB" id="21380at2759"/>
<feature type="compositionally biased region" description="Basic and acidic residues" evidence="5">
    <location>
        <begin position="325"/>
        <end position="335"/>
    </location>
</feature>
<proteinExistence type="predicted"/>
<dbReference type="GO" id="GO:0008270">
    <property type="term" value="F:zinc ion binding"/>
    <property type="evidence" value="ECO:0007669"/>
    <property type="project" value="UniProtKB-KW"/>
</dbReference>
<keyword evidence="7" id="KW-1185">Reference proteome</keyword>
<feature type="compositionally biased region" description="Polar residues" evidence="5">
    <location>
        <begin position="195"/>
        <end position="213"/>
    </location>
</feature>
<evidence type="ECO:0000313" key="7">
    <source>
        <dbReference type="Proteomes" id="UP000515152"/>
    </source>
</evidence>
<dbReference type="FunFam" id="6.10.250.3410:FF:000001">
    <property type="entry name" value="Protein DBF4 homolog A"/>
    <property type="match status" value="1"/>
</dbReference>
<evidence type="ECO:0000256" key="1">
    <source>
        <dbReference type="ARBA" id="ARBA00022723"/>
    </source>
</evidence>
<feature type="compositionally biased region" description="Pro residues" evidence="5">
    <location>
        <begin position="435"/>
        <end position="444"/>
    </location>
</feature>
<organism evidence="7 8">
    <name type="scientific">Clupea harengus</name>
    <name type="common">Atlantic herring</name>
    <dbReference type="NCBI Taxonomy" id="7950"/>
    <lineage>
        <taxon>Eukaryota</taxon>
        <taxon>Metazoa</taxon>
        <taxon>Chordata</taxon>
        <taxon>Craniata</taxon>
        <taxon>Vertebrata</taxon>
        <taxon>Euteleostomi</taxon>
        <taxon>Actinopterygii</taxon>
        <taxon>Neopterygii</taxon>
        <taxon>Teleostei</taxon>
        <taxon>Clupei</taxon>
        <taxon>Clupeiformes</taxon>
        <taxon>Clupeoidei</taxon>
        <taxon>Clupeidae</taxon>
        <taxon>Clupea</taxon>
    </lineage>
</organism>